<dbReference type="Pfam" id="PF05721">
    <property type="entry name" value="PhyH"/>
    <property type="match status" value="1"/>
</dbReference>
<dbReference type="PANTHER" id="PTHR20883">
    <property type="entry name" value="PHYTANOYL-COA DIOXYGENASE DOMAIN CONTAINING 1"/>
    <property type="match status" value="1"/>
</dbReference>
<dbReference type="RefSeq" id="WP_238160528.1">
    <property type="nucleotide sequence ID" value="NZ_SODP01000003.1"/>
</dbReference>
<reference evidence="1 2" key="1">
    <citation type="submission" date="2019-03" db="EMBL/GenBank/DDBJ databases">
        <title>Genomic Encyclopedia of Type Strains, Phase III (KMG-III): the genomes of soil and plant-associated and newly described type strains.</title>
        <authorList>
            <person name="Whitman W."/>
        </authorList>
    </citation>
    <scope>NUCLEOTIDE SEQUENCE [LARGE SCALE GENOMIC DNA]</scope>
    <source>
        <strain evidence="1 2">VKM Ac-2573</strain>
    </source>
</reference>
<dbReference type="PANTHER" id="PTHR20883:SF48">
    <property type="entry name" value="ECTOINE DIOXYGENASE"/>
    <property type="match status" value="1"/>
</dbReference>
<dbReference type="Proteomes" id="UP000295146">
    <property type="component" value="Unassembled WGS sequence"/>
</dbReference>
<evidence type="ECO:0000313" key="2">
    <source>
        <dbReference type="Proteomes" id="UP000295146"/>
    </source>
</evidence>
<dbReference type="InterPro" id="IPR008775">
    <property type="entry name" value="Phytyl_CoA_dOase-like"/>
</dbReference>
<dbReference type="AlphaFoldDB" id="A0A4R8BW19"/>
<comment type="caution">
    <text evidence="1">The sequence shown here is derived from an EMBL/GenBank/DDBJ whole genome shotgun (WGS) entry which is preliminary data.</text>
</comment>
<proteinExistence type="predicted"/>
<dbReference type="Gene3D" id="2.60.120.620">
    <property type="entry name" value="q2cbj1_9rhob like domain"/>
    <property type="match status" value="1"/>
</dbReference>
<dbReference type="SUPFAM" id="SSF51197">
    <property type="entry name" value="Clavaminate synthase-like"/>
    <property type="match status" value="1"/>
</dbReference>
<gene>
    <name evidence="1" type="ORF">EV653_6019</name>
</gene>
<organism evidence="1 2">
    <name type="scientific">Kribbella pratensis</name>
    <dbReference type="NCBI Taxonomy" id="2512112"/>
    <lineage>
        <taxon>Bacteria</taxon>
        <taxon>Bacillati</taxon>
        <taxon>Actinomycetota</taxon>
        <taxon>Actinomycetes</taxon>
        <taxon>Propionibacteriales</taxon>
        <taxon>Kribbellaceae</taxon>
        <taxon>Kribbella</taxon>
    </lineage>
</organism>
<keyword evidence="1" id="KW-0560">Oxidoreductase</keyword>
<keyword evidence="2" id="KW-1185">Reference proteome</keyword>
<evidence type="ECO:0000313" key="1">
    <source>
        <dbReference type="EMBL" id="TDW66004.1"/>
    </source>
</evidence>
<sequence>MSVSSNIDVVLREEFERTGYTLVRGLFGTDEVDRLRDHYMEVRQRGPRSHDFAGHDSTDRDPLKRYPRMAQMHRWDEMSLQWMIDPRIDEIMTTLLGRSPYAVQTMVYFKPPGSRGQALHQDNFYLKADPGTCVAAWMALDRVDEANGCLEVVPGSHRWPILCTEKADTTVSFTDVTVPLPSTGSAVPVEMEPGDVLFFHGALVHGSNPNVTTDRFRRALIGHYIQGEAERVAQYYHPALRMDGTELTLEVAEGGGACGEWTETPDGPVAVLTGTQTITRKHE</sequence>
<accession>A0A4R8BW19</accession>
<dbReference type="GO" id="GO:0016706">
    <property type="term" value="F:2-oxoglutarate-dependent dioxygenase activity"/>
    <property type="evidence" value="ECO:0007669"/>
    <property type="project" value="UniProtKB-ARBA"/>
</dbReference>
<dbReference type="EMBL" id="SODP01000003">
    <property type="protein sequence ID" value="TDW66004.1"/>
    <property type="molecule type" value="Genomic_DNA"/>
</dbReference>
<protein>
    <submittedName>
        <fullName evidence="1">Ectoine hydroxylase-related dioxygenase (Phytanoyl-CoA dioxygenase family)</fullName>
    </submittedName>
</protein>
<name>A0A4R8BW19_9ACTN</name>
<dbReference type="GO" id="GO:0005506">
    <property type="term" value="F:iron ion binding"/>
    <property type="evidence" value="ECO:0007669"/>
    <property type="project" value="UniProtKB-ARBA"/>
</dbReference>
<keyword evidence="1" id="KW-0223">Dioxygenase</keyword>